<dbReference type="AlphaFoldDB" id="A0A0F7ZTY0"/>
<dbReference type="GO" id="GO:0003677">
    <property type="term" value="F:DNA binding"/>
    <property type="evidence" value="ECO:0007669"/>
    <property type="project" value="InterPro"/>
</dbReference>
<evidence type="ECO:0000313" key="5">
    <source>
        <dbReference type="EMBL" id="KJZ73898.1"/>
    </source>
</evidence>
<evidence type="ECO:0000256" key="2">
    <source>
        <dbReference type="ARBA" id="ARBA00023242"/>
    </source>
</evidence>
<evidence type="ECO:0000313" key="6">
    <source>
        <dbReference type="Proteomes" id="UP000054481"/>
    </source>
</evidence>
<feature type="compositionally biased region" description="Low complexity" evidence="3">
    <location>
        <begin position="45"/>
        <end position="62"/>
    </location>
</feature>
<dbReference type="GO" id="GO:0000981">
    <property type="term" value="F:DNA-binding transcription factor activity, RNA polymerase II-specific"/>
    <property type="evidence" value="ECO:0007669"/>
    <property type="project" value="InterPro"/>
</dbReference>
<protein>
    <recommendedName>
        <fullName evidence="4">Xylanolytic transcriptional activator regulatory domain-containing protein</fullName>
    </recommendedName>
</protein>
<dbReference type="PANTHER" id="PTHR47256">
    <property type="entry name" value="ZN(II)2CYS6 TRANSCRIPTION FACTOR (EUROFUNG)-RELATED"/>
    <property type="match status" value="1"/>
</dbReference>
<dbReference type="Gene3D" id="4.10.240.10">
    <property type="entry name" value="Zn(2)-C6 fungal-type DNA-binding domain"/>
    <property type="match status" value="1"/>
</dbReference>
<name>A0A0F7ZTY0_9HYPO</name>
<feature type="domain" description="Xylanolytic transcriptional activator regulatory" evidence="4">
    <location>
        <begin position="332"/>
        <end position="485"/>
    </location>
</feature>
<sequence>MEQASRDVAGNNHVIPSRKGYHPFCTPSDDSTPRQRQRKPMDQIPSSSKLRPLLPGPSSGSSSREREQPPGEDSRVPFRRVTVTAACEPCRRRKIKVCRPDFGVSRGPTTSRRPQSHPLNLARPSSTHYVLTGSPRGSKCDAGRPTCTACARTSRSCVYSTEPSESRGAALKRKYADIEGRLSEYEQIFNQLKTQPLQGARKILLLIRSGENVSSILGEDKQEDLPLQANLSTQDIGPSSHHIRPRGRRVFQAVNDPYEGPFPANMSKAETYAYSESLRPSNPHPAPILRLEYARDAPYYTAHVVDPRLRRICASSWTAVTDDDELVARLLGLYLQWEFPLFQFFQKDLFLDDLVSEQKRFCSPLLVNAILASAAHGFAEDVERAKFWAPGSLAYAFMAECKRLWETEVDSSQLTTIQTASILSLRHTADGADKLGMAYLRRAVTMAEGIELFTRREPKNSEMGLARAVTAWGLFSWQSICCFYLLGQPIVMEPPATPLPDPPSAPTLVGELYVQYPPSQTLVPIFLSQCFCAFGQLRALMMEVMLAAQPTAQSIVEHSMSAQEATHFRNKLLTWYNSLPVELQAKNVVLPHQLHVHMGYHIVLTKLLDPLRGNSLASESPPRLEPDLRATSLTTWARLETLVHIYQARHGFGGPDILLLFSLLFLSSGAIGTLKVSSRPPEDYDTVYLCARGLQDQGKSNYLGILMFCALMDSTTTCDGSIQNEFARIRAEIPAELMQHNLSRPDFSIRRWIDLHRSTAETLSRPSRDSSTVYQPNRIWER</sequence>
<organism evidence="5 6">
    <name type="scientific">Hirsutella minnesotensis 3608</name>
    <dbReference type="NCBI Taxonomy" id="1043627"/>
    <lineage>
        <taxon>Eukaryota</taxon>
        <taxon>Fungi</taxon>
        <taxon>Dikarya</taxon>
        <taxon>Ascomycota</taxon>
        <taxon>Pezizomycotina</taxon>
        <taxon>Sordariomycetes</taxon>
        <taxon>Hypocreomycetidae</taxon>
        <taxon>Hypocreales</taxon>
        <taxon>Ophiocordycipitaceae</taxon>
        <taxon>Hirsutella</taxon>
    </lineage>
</organism>
<evidence type="ECO:0000256" key="3">
    <source>
        <dbReference type="SAM" id="MobiDB-lite"/>
    </source>
</evidence>
<dbReference type="InterPro" id="IPR053187">
    <property type="entry name" value="Notoamide_regulator"/>
</dbReference>
<accession>A0A0F7ZTY0</accession>
<gene>
    <name evidence="5" type="ORF">HIM_06791</name>
</gene>
<dbReference type="GO" id="GO:0008270">
    <property type="term" value="F:zinc ion binding"/>
    <property type="evidence" value="ECO:0007669"/>
    <property type="project" value="InterPro"/>
</dbReference>
<keyword evidence="2" id="KW-0539">Nucleus</keyword>
<dbReference type="InterPro" id="IPR007219">
    <property type="entry name" value="XnlR_reg_dom"/>
</dbReference>
<dbReference type="PANTHER" id="PTHR47256:SF1">
    <property type="entry name" value="ZN(II)2CYS6 TRANSCRIPTION FACTOR (EUROFUNG)"/>
    <property type="match status" value="1"/>
</dbReference>
<dbReference type="InterPro" id="IPR001138">
    <property type="entry name" value="Zn2Cys6_DnaBD"/>
</dbReference>
<dbReference type="EMBL" id="KQ030531">
    <property type="protein sequence ID" value="KJZ73898.1"/>
    <property type="molecule type" value="Genomic_DNA"/>
</dbReference>
<dbReference type="GO" id="GO:0006351">
    <property type="term" value="P:DNA-templated transcription"/>
    <property type="evidence" value="ECO:0007669"/>
    <property type="project" value="InterPro"/>
</dbReference>
<dbReference type="Proteomes" id="UP000054481">
    <property type="component" value="Unassembled WGS sequence"/>
</dbReference>
<dbReference type="OrthoDB" id="426882at2759"/>
<evidence type="ECO:0000256" key="1">
    <source>
        <dbReference type="ARBA" id="ARBA00022723"/>
    </source>
</evidence>
<proteinExistence type="predicted"/>
<keyword evidence="6" id="KW-1185">Reference proteome</keyword>
<feature type="compositionally biased region" description="Basic and acidic residues" evidence="3">
    <location>
        <begin position="63"/>
        <end position="76"/>
    </location>
</feature>
<dbReference type="Pfam" id="PF04082">
    <property type="entry name" value="Fungal_trans"/>
    <property type="match status" value="1"/>
</dbReference>
<dbReference type="InterPro" id="IPR036864">
    <property type="entry name" value="Zn2-C6_fun-type_DNA-bd_sf"/>
</dbReference>
<evidence type="ECO:0000259" key="4">
    <source>
        <dbReference type="Pfam" id="PF04082"/>
    </source>
</evidence>
<dbReference type="CDD" id="cd12148">
    <property type="entry name" value="fungal_TF_MHR"/>
    <property type="match status" value="1"/>
</dbReference>
<dbReference type="CDD" id="cd00067">
    <property type="entry name" value="GAL4"/>
    <property type="match status" value="1"/>
</dbReference>
<keyword evidence="1" id="KW-0479">Metal-binding</keyword>
<reference evidence="5 6" key="1">
    <citation type="journal article" date="2014" name="Genome Biol. Evol.">
        <title>Comparative genomics and transcriptomics analyses reveal divergent lifestyle features of nematode endoparasitic fungus Hirsutella minnesotensis.</title>
        <authorList>
            <person name="Lai Y."/>
            <person name="Liu K."/>
            <person name="Zhang X."/>
            <person name="Zhang X."/>
            <person name="Li K."/>
            <person name="Wang N."/>
            <person name="Shu C."/>
            <person name="Wu Y."/>
            <person name="Wang C."/>
            <person name="Bushley K.E."/>
            <person name="Xiang M."/>
            <person name="Liu X."/>
        </authorList>
    </citation>
    <scope>NUCLEOTIDE SEQUENCE [LARGE SCALE GENOMIC DNA]</scope>
    <source>
        <strain evidence="5 6">3608</strain>
    </source>
</reference>
<feature type="region of interest" description="Disordered" evidence="3">
    <location>
        <begin position="1"/>
        <end position="77"/>
    </location>
</feature>